<dbReference type="AlphaFoldDB" id="A0A9P1D3Q5"/>
<comment type="caution">
    <text evidence="4">The sequence shown here is derived from an EMBL/GenBank/DDBJ whole genome shotgun (WGS) entry which is preliminary data.</text>
</comment>
<protein>
    <submittedName>
        <fullName evidence="6">Small ribosomal subunit protein uS12 (30S ribosomal protein S12)</fullName>
    </submittedName>
</protein>
<keyword evidence="3" id="KW-0687">Ribonucleoprotein</keyword>
<proteinExistence type="inferred from homology"/>
<evidence type="ECO:0000313" key="7">
    <source>
        <dbReference type="Proteomes" id="UP001152797"/>
    </source>
</evidence>
<keyword evidence="2 6" id="KW-0689">Ribosomal protein</keyword>
<gene>
    <name evidence="4" type="ORF">C1SCF055_LOCUS28014</name>
</gene>
<reference evidence="4" key="1">
    <citation type="submission" date="2022-10" db="EMBL/GenBank/DDBJ databases">
        <authorList>
            <person name="Chen Y."/>
            <person name="Dougan E. K."/>
            <person name="Chan C."/>
            <person name="Rhodes N."/>
            <person name="Thang M."/>
        </authorList>
    </citation>
    <scope>NUCLEOTIDE SEQUENCE</scope>
</reference>
<dbReference type="PRINTS" id="PR01034">
    <property type="entry name" value="RIBOSOMALS12"/>
</dbReference>
<dbReference type="Gene3D" id="2.40.50.140">
    <property type="entry name" value="Nucleic acid-binding proteins"/>
    <property type="match status" value="1"/>
</dbReference>
<dbReference type="EMBL" id="CAMXCT020003025">
    <property type="protein sequence ID" value="CAL1155402.1"/>
    <property type="molecule type" value="Genomic_DNA"/>
</dbReference>
<dbReference type="Pfam" id="PF00164">
    <property type="entry name" value="Ribosom_S12_S23"/>
    <property type="match status" value="1"/>
</dbReference>
<evidence type="ECO:0000313" key="5">
    <source>
        <dbReference type="EMBL" id="CAL1155402.1"/>
    </source>
</evidence>
<reference evidence="5" key="2">
    <citation type="submission" date="2024-04" db="EMBL/GenBank/DDBJ databases">
        <authorList>
            <person name="Chen Y."/>
            <person name="Shah S."/>
            <person name="Dougan E. K."/>
            <person name="Thang M."/>
            <person name="Chan C."/>
        </authorList>
    </citation>
    <scope>NUCLEOTIDE SEQUENCE [LARGE SCALE GENOMIC DNA]</scope>
</reference>
<evidence type="ECO:0000313" key="4">
    <source>
        <dbReference type="EMBL" id="CAI4002027.1"/>
    </source>
</evidence>
<organism evidence="4">
    <name type="scientific">Cladocopium goreaui</name>
    <dbReference type="NCBI Taxonomy" id="2562237"/>
    <lineage>
        <taxon>Eukaryota</taxon>
        <taxon>Sar</taxon>
        <taxon>Alveolata</taxon>
        <taxon>Dinophyceae</taxon>
        <taxon>Suessiales</taxon>
        <taxon>Symbiodiniaceae</taxon>
        <taxon>Cladocopium</taxon>
    </lineage>
</organism>
<evidence type="ECO:0000256" key="1">
    <source>
        <dbReference type="ARBA" id="ARBA00005657"/>
    </source>
</evidence>
<dbReference type="InterPro" id="IPR006032">
    <property type="entry name" value="Ribosomal_uS12"/>
</dbReference>
<evidence type="ECO:0000313" key="6">
    <source>
        <dbReference type="EMBL" id="CAL4789339.1"/>
    </source>
</evidence>
<comment type="similarity">
    <text evidence="1">Belongs to the universal ribosomal protein uS12 family.</text>
</comment>
<dbReference type="GO" id="GO:0015935">
    <property type="term" value="C:small ribosomal subunit"/>
    <property type="evidence" value="ECO:0007669"/>
    <property type="project" value="InterPro"/>
</dbReference>
<name>A0A9P1D3Q5_9DINO</name>
<feature type="non-terminal residue" evidence="4">
    <location>
        <position position="1"/>
    </location>
</feature>
<dbReference type="InterPro" id="IPR012340">
    <property type="entry name" value="NA-bd_OB-fold"/>
</dbReference>
<dbReference type="SUPFAM" id="SSF50249">
    <property type="entry name" value="Nucleic acid-binding proteins"/>
    <property type="match status" value="1"/>
</dbReference>
<accession>A0A9P1D3Q5</accession>
<dbReference type="GO" id="GO:0006412">
    <property type="term" value="P:translation"/>
    <property type="evidence" value="ECO:0007669"/>
    <property type="project" value="InterPro"/>
</dbReference>
<dbReference type="InterPro" id="IPR005679">
    <property type="entry name" value="Ribosomal_uS12_bac"/>
</dbReference>
<dbReference type="EMBL" id="CAMXCT030003025">
    <property type="protein sequence ID" value="CAL4789339.1"/>
    <property type="molecule type" value="Genomic_DNA"/>
</dbReference>
<evidence type="ECO:0000256" key="3">
    <source>
        <dbReference type="ARBA" id="ARBA00023274"/>
    </source>
</evidence>
<dbReference type="EMBL" id="CAMXCT010003025">
    <property type="protein sequence ID" value="CAI4002027.1"/>
    <property type="molecule type" value="Genomic_DNA"/>
</dbReference>
<dbReference type="Proteomes" id="UP001152797">
    <property type="component" value="Unassembled WGS sequence"/>
</dbReference>
<keyword evidence="7" id="KW-1185">Reference proteome</keyword>
<evidence type="ECO:0000256" key="2">
    <source>
        <dbReference type="ARBA" id="ARBA00022980"/>
    </source>
</evidence>
<sequence length="163" mass="18268">MDFMRRALSLSKSFAQASSCSISHVRHGVSSSARGGGVSWPFLGRLSTPFPPFFLSRRNLSFASGPPFLQSSQMPIKIYNASCRQFATRNLHGRLFYKRRPKMIPKWSFNPRSKWLEGAGNRKGVCTKVFITSPKKPNSGQRKVCYVRLSNGRIVKVHATSTA</sequence>
<dbReference type="OrthoDB" id="361013at2759"/>
<dbReference type="GO" id="GO:0003735">
    <property type="term" value="F:structural constituent of ribosome"/>
    <property type="evidence" value="ECO:0007669"/>
    <property type="project" value="InterPro"/>
</dbReference>